<comment type="caution">
    <text evidence="1">The sequence shown here is derived from an EMBL/GenBank/DDBJ whole genome shotgun (WGS) entry which is preliminary data.</text>
</comment>
<protein>
    <submittedName>
        <fullName evidence="1">Uncharacterized protein</fullName>
    </submittedName>
</protein>
<evidence type="ECO:0000313" key="2">
    <source>
        <dbReference type="Proteomes" id="UP000593567"/>
    </source>
</evidence>
<dbReference type="Gene3D" id="3.10.10.10">
    <property type="entry name" value="HIV Type 1 Reverse Transcriptase, subunit A, domain 1"/>
    <property type="match status" value="1"/>
</dbReference>
<reference evidence="1" key="1">
    <citation type="submission" date="2020-06" db="EMBL/GenBank/DDBJ databases">
        <title>Draft genome of Bugula neritina, a colonial animal packing powerful symbionts and potential medicines.</title>
        <authorList>
            <person name="Rayko M."/>
        </authorList>
    </citation>
    <scope>NUCLEOTIDE SEQUENCE [LARGE SCALE GENOMIC DNA]</scope>
    <source>
        <strain evidence="1">Kwan_BN1</strain>
    </source>
</reference>
<dbReference type="AlphaFoldDB" id="A0A7J7JFX5"/>
<proteinExistence type="predicted"/>
<keyword evidence="2" id="KW-1185">Reference proteome</keyword>
<gene>
    <name evidence="1" type="ORF">EB796_016510</name>
</gene>
<evidence type="ECO:0000313" key="1">
    <source>
        <dbReference type="EMBL" id="KAF6025199.1"/>
    </source>
</evidence>
<dbReference type="Proteomes" id="UP000593567">
    <property type="component" value="Unassembled WGS sequence"/>
</dbReference>
<dbReference type="EMBL" id="VXIV02002487">
    <property type="protein sequence ID" value="KAF6025199.1"/>
    <property type="molecule type" value="Genomic_DNA"/>
</dbReference>
<accession>A0A7J7JFX5</accession>
<name>A0A7J7JFX5_BUGNE</name>
<organism evidence="1 2">
    <name type="scientific">Bugula neritina</name>
    <name type="common">Brown bryozoan</name>
    <name type="synonym">Sertularia neritina</name>
    <dbReference type="NCBI Taxonomy" id="10212"/>
    <lineage>
        <taxon>Eukaryota</taxon>
        <taxon>Metazoa</taxon>
        <taxon>Spiralia</taxon>
        <taxon>Lophotrochozoa</taxon>
        <taxon>Bryozoa</taxon>
        <taxon>Gymnolaemata</taxon>
        <taxon>Cheilostomatida</taxon>
        <taxon>Flustrina</taxon>
        <taxon>Buguloidea</taxon>
        <taxon>Bugulidae</taxon>
        <taxon>Bugula</taxon>
    </lineage>
</organism>
<sequence length="240" mass="28130">MKSDLIKTILELEQRQIITKVEAPTDWISHLQPVLGKFEQEYRIELRPEAVPVQVRLRKVPLSMKSDLIKTILELEQRQIITKVEAPTDWISHLQPVLGKFEQEYKIELRPEAVPVQVRPRKVPFSMKSDLIKTILELEQRQIITKVEAPTDWISHLQPVLGKFEQEYKIELRPEAVPVQVRPRKVPLSMKSDLIKTILELEQRQIITKTHTLTLPTINNYQNTFFTLTLKIMMLLFVTT</sequence>
<dbReference type="OrthoDB" id="6114545at2759"/>